<proteinExistence type="predicted"/>
<dbReference type="OrthoDB" id="1898021at2759"/>
<dbReference type="STRING" id="29655.A0A0K9PBK8"/>
<dbReference type="PANTHER" id="PTHR33702">
    <property type="entry name" value="BNAA09G40010D PROTEIN"/>
    <property type="match status" value="1"/>
</dbReference>
<comment type="caution">
    <text evidence="1">The sequence shown here is derived from an EMBL/GenBank/DDBJ whole genome shotgun (WGS) entry which is preliminary data.</text>
</comment>
<dbReference type="Proteomes" id="UP000036987">
    <property type="component" value="Unassembled WGS sequence"/>
</dbReference>
<protein>
    <submittedName>
        <fullName evidence="1">Uncharacterized protein</fullName>
    </submittedName>
</protein>
<reference evidence="2" key="1">
    <citation type="journal article" date="2016" name="Nature">
        <title>The genome of the seagrass Zostera marina reveals angiosperm adaptation to the sea.</title>
        <authorList>
            <person name="Olsen J.L."/>
            <person name="Rouze P."/>
            <person name="Verhelst B."/>
            <person name="Lin Y.-C."/>
            <person name="Bayer T."/>
            <person name="Collen J."/>
            <person name="Dattolo E."/>
            <person name="De Paoli E."/>
            <person name="Dittami S."/>
            <person name="Maumus F."/>
            <person name="Michel G."/>
            <person name="Kersting A."/>
            <person name="Lauritano C."/>
            <person name="Lohaus R."/>
            <person name="Toepel M."/>
            <person name="Tonon T."/>
            <person name="Vanneste K."/>
            <person name="Amirebrahimi M."/>
            <person name="Brakel J."/>
            <person name="Bostroem C."/>
            <person name="Chovatia M."/>
            <person name="Grimwood J."/>
            <person name="Jenkins J.W."/>
            <person name="Jueterbock A."/>
            <person name="Mraz A."/>
            <person name="Stam W.T."/>
            <person name="Tice H."/>
            <person name="Bornberg-Bauer E."/>
            <person name="Green P.J."/>
            <person name="Pearson G.A."/>
            <person name="Procaccini G."/>
            <person name="Duarte C.M."/>
            <person name="Schmutz J."/>
            <person name="Reusch T.B.H."/>
            <person name="Van de Peer Y."/>
        </authorList>
    </citation>
    <scope>NUCLEOTIDE SEQUENCE [LARGE SCALE GENOMIC DNA]</scope>
    <source>
        <strain evidence="2">cv. Finnish</strain>
    </source>
</reference>
<name>A0A0K9PBK8_ZOSMR</name>
<dbReference type="EMBL" id="LFYR01000981">
    <property type="protein sequence ID" value="KMZ66351.1"/>
    <property type="molecule type" value="Genomic_DNA"/>
</dbReference>
<dbReference type="PANTHER" id="PTHR33702:SF5">
    <property type="entry name" value="OS01G0308600 PROTEIN"/>
    <property type="match status" value="1"/>
</dbReference>
<dbReference type="OMA" id="MMGFANS"/>
<evidence type="ECO:0000313" key="1">
    <source>
        <dbReference type="EMBL" id="KMZ66351.1"/>
    </source>
</evidence>
<sequence length="151" mass="17023">MESTSGGVKGYWKSRNILRDRRRRKTPVIQLTDPSRKNLNPRRRFWRIRVKPKLRVLKKAVCYPGWLLGKLRDAYVGMMMKFAGAYGGGGGGVMYGAGMGVSLAPRPILKEYDEKVIVEMYKNMIRQGLVFPADTTAIHAGEAKRPVLPTV</sequence>
<gene>
    <name evidence="1" type="ORF">ZOSMA_2G03680</name>
</gene>
<keyword evidence="2" id="KW-1185">Reference proteome</keyword>
<dbReference type="AlphaFoldDB" id="A0A0K9PBK8"/>
<evidence type="ECO:0000313" key="2">
    <source>
        <dbReference type="Proteomes" id="UP000036987"/>
    </source>
</evidence>
<organism evidence="1 2">
    <name type="scientific">Zostera marina</name>
    <name type="common">Eelgrass</name>
    <dbReference type="NCBI Taxonomy" id="29655"/>
    <lineage>
        <taxon>Eukaryota</taxon>
        <taxon>Viridiplantae</taxon>
        <taxon>Streptophyta</taxon>
        <taxon>Embryophyta</taxon>
        <taxon>Tracheophyta</taxon>
        <taxon>Spermatophyta</taxon>
        <taxon>Magnoliopsida</taxon>
        <taxon>Liliopsida</taxon>
        <taxon>Zosteraceae</taxon>
        <taxon>Zostera</taxon>
    </lineage>
</organism>
<accession>A0A0K9PBK8</accession>